<gene>
    <name evidence="3" type="ORF">BECKUNK1418G_GA0071005_100116</name>
    <name evidence="4" type="ORF">BECKUNK1418H_GA0071006_101124</name>
</gene>
<protein>
    <submittedName>
        <fullName evidence="4">Uncharacterized protein</fullName>
    </submittedName>
</protein>
<evidence type="ECO:0000313" key="3">
    <source>
        <dbReference type="EMBL" id="VFK57801.1"/>
    </source>
</evidence>
<accession>A0A451AT05</accession>
<name>A0A451AT05_9GAMM</name>
<feature type="transmembrane region" description="Helical" evidence="2">
    <location>
        <begin position="118"/>
        <end position="136"/>
    </location>
</feature>
<evidence type="ECO:0000313" key="4">
    <source>
        <dbReference type="EMBL" id="VFK69178.1"/>
    </source>
</evidence>
<dbReference type="AlphaFoldDB" id="A0A451AT05"/>
<evidence type="ECO:0000256" key="2">
    <source>
        <dbReference type="SAM" id="Phobius"/>
    </source>
</evidence>
<dbReference type="Gene3D" id="1.20.5.340">
    <property type="match status" value="1"/>
</dbReference>
<dbReference type="EMBL" id="CAADGD010000011">
    <property type="protein sequence ID" value="VFK69178.1"/>
    <property type="molecule type" value="Genomic_DNA"/>
</dbReference>
<keyword evidence="2" id="KW-0812">Transmembrane</keyword>
<organism evidence="4">
    <name type="scientific">Candidatus Kentrum sp. UNK</name>
    <dbReference type="NCBI Taxonomy" id="2126344"/>
    <lineage>
        <taxon>Bacteria</taxon>
        <taxon>Pseudomonadati</taxon>
        <taxon>Pseudomonadota</taxon>
        <taxon>Gammaproteobacteria</taxon>
        <taxon>Candidatus Kentrum</taxon>
    </lineage>
</organism>
<feature type="coiled-coil region" evidence="1">
    <location>
        <begin position="59"/>
        <end position="97"/>
    </location>
</feature>
<evidence type="ECO:0000256" key="1">
    <source>
        <dbReference type="SAM" id="Coils"/>
    </source>
</evidence>
<proteinExistence type="predicted"/>
<dbReference type="EMBL" id="CAADFZ010000001">
    <property type="protein sequence ID" value="VFK57801.1"/>
    <property type="molecule type" value="Genomic_DNA"/>
</dbReference>
<reference evidence="4" key="1">
    <citation type="submission" date="2019-02" db="EMBL/GenBank/DDBJ databases">
        <authorList>
            <person name="Gruber-Vodicka R. H."/>
            <person name="Seah K. B. B."/>
        </authorList>
    </citation>
    <scope>NUCLEOTIDE SEQUENCE</scope>
    <source>
        <strain evidence="4">BECK_BY19</strain>
        <strain evidence="3">BECK_BY8</strain>
    </source>
</reference>
<sequence>MTMIAANTLDTNTLKFDTLKFANRLKVVDVPEQQAQAQAEALDEALSTTAQNLATKTDIREVRSDMREVESNLKSEIQDLRSEVRELEGNLKSEIRGIDAKLDGKVAVLDDKLDSVRWMLLLIAIVLIAPLIKSLFF</sequence>
<keyword evidence="1" id="KW-0175">Coiled coil</keyword>
<keyword evidence="2" id="KW-0472">Membrane</keyword>
<keyword evidence="2" id="KW-1133">Transmembrane helix</keyword>